<dbReference type="InterPro" id="IPR017499">
    <property type="entry name" value="Thf1"/>
</dbReference>
<reference evidence="4" key="1">
    <citation type="submission" date="2021-01" db="EMBL/GenBank/DDBJ databases">
        <authorList>
            <person name="Corre E."/>
            <person name="Pelletier E."/>
            <person name="Niang G."/>
            <person name="Scheremetjew M."/>
            <person name="Finn R."/>
            <person name="Kale V."/>
            <person name="Holt S."/>
            <person name="Cochrane G."/>
            <person name="Meng A."/>
            <person name="Brown T."/>
            <person name="Cohen L."/>
        </authorList>
    </citation>
    <scope>NUCLEOTIDE SEQUENCE</scope>
    <source>
        <strain evidence="4">CCMP147</strain>
    </source>
</reference>
<accession>A0A7R9W0H2</accession>
<dbReference type="AlphaFoldDB" id="A0A7R9W0H2"/>
<keyword evidence="3" id="KW-0732">Signal</keyword>
<feature type="chain" id="PRO_5030691758" evidence="3">
    <location>
        <begin position="23"/>
        <end position="316"/>
    </location>
</feature>
<name>A0A7R9W0H2_9STRA</name>
<keyword evidence="1 2" id="KW-0175">Coiled coil</keyword>
<protein>
    <submittedName>
        <fullName evidence="4">Uncharacterized protein</fullName>
    </submittedName>
</protein>
<dbReference type="GO" id="GO:0010207">
    <property type="term" value="P:photosystem II assembly"/>
    <property type="evidence" value="ECO:0007669"/>
    <property type="project" value="InterPro"/>
</dbReference>
<proteinExistence type="predicted"/>
<dbReference type="PANTHER" id="PTHR34793:SF1">
    <property type="entry name" value="PROTEIN THYLAKOID FORMATION 1, CHLOROPLASTIC"/>
    <property type="match status" value="1"/>
</dbReference>
<gene>
    <name evidence="4" type="ORF">TDUB1175_LOCUS9718</name>
</gene>
<dbReference type="PANTHER" id="PTHR34793">
    <property type="entry name" value="PROTEIN THYLAKOID FORMATION 1, CHLOROPLASTIC"/>
    <property type="match status" value="1"/>
</dbReference>
<organism evidence="4">
    <name type="scientific">Pseudictyota dubia</name>
    <dbReference type="NCBI Taxonomy" id="2749911"/>
    <lineage>
        <taxon>Eukaryota</taxon>
        <taxon>Sar</taxon>
        <taxon>Stramenopiles</taxon>
        <taxon>Ochrophyta</taxon>
        <taxon>Bacillariophyta</taxon>
        <taxon>Mediophyceae</taxon>
        <taxon>Biddulphiophycidae</taxon>
        <taxon>Eupodiscales</taxon>
        <taxon>Odontellaceae</taxon>
        <taxon>Pseudictyota</taxon>
    </lineage>
</organism>
<evidence type="ECO:0000256" key="3">
    <source>
        <dbReference type="SAM" id="SignalP"/>
    </source>
</evidence>
<evidence type="ECO:0000313" key="4">
    <source>
        <dbReference type="EMBL" id="CAD8310252.1"/>
    </source>
</evidence>
<dbReference type="Pfam" id="PF11264">
    <property type="entry name" value="ThylakoidFormat"/>
    <property type="match status" value="1"/>
</dbReference>
<sequence>MKISVPAASLAVLFAAPASVRAFVNPNVPSFTRTGTSLSALFPSDEDLIASLDRQIEYQPGAANTEFARRYGHLKGRTVRTVGEAFEEFTSLLGRPVNALYKSAISDVVGTTHLITVNARFRRDPIWSLGLLATMDLIFGNYPEQGVAQDIVSSLMKCTGMDEDELREEARIVSSWAEGKTMDEVTAALAREDDSPVAAIARDVAADDYWMYSRFFGVGLIRIMNIIGAGEDQDDAYNTIEEWMVSLGKSSFTACSDSDLYFKTKAKLDMMETMMKEVEIREKKRMAERLEAKAEAALAQAERDAKMEAEILAEAR</sequence>
<feature type="coiled-coil region" evidence="2">
    <location>
        <begin position="280"/>
        <end position="307"/>
    </location>
</feature>
<evidence type="ECO:0000256" key="1">
    <source>
        <dbReference type="ARBA" id="ARBA00023054"/>
    </source>
</evidence>
<dbReference type="EMBL" id="HBED01019442">
    <property type="protein sequence ID" value="CAD8310252.1"/>
    <property type="molecule type" value="Transcribed_RNA"/>
</dbReference>
<feature type="signal peptide" evidence="3">
    <location>
        <begin position="1"/>
        <end position="22"/>
    </location>
</feature>
<evidence type="ECO:0000256" key="2">
    <source>
        <dbReference type="SAM" id="Coils"/>
    </source>
</evidence>